<dbReference type="RefSeq" id="WP_178085765.1">
    <property type="nucleotide sequence ID" value="NZ_JACRTL010000003.1"/>
</dbReference>
<keyword evidence="1" id="KW-1133">Transmembrane helix</keyword>
<keyword evidence="1" id="KW-0812">Transmembrane</keyword>
<reference evidence="2" key="1">
    <citation type="submission" date="2020-08" db="EMBL/GenBank/DDBJ databases">
        <title>Genome public.</title>
        <authorList>
            <person name="Liu C."/>
            <person name="Sun Q."/>
        </authorList>
    </citation>
    <scope>NUCLEOTIDE SEQUENCE</scope>
    <source>
        <strain evidence="2">NSJ-15</strain>
    </source>
</reference>
<accession>A0A8J6P0V5</accession>
<organism evidence="2 3">
    <name type="scientific">Massiliimalia timonensis</name>
    <dbReference type="NCBI Taxonomy" id="1987501"/>
    <lineage>
        <taxon>Bacteria</taxon>
        <taxon>Bacillati</taxon>
        <taxon>Bacillota</taxon>
        <taxon>Clostridia</taxon>
        <taxon>Eubacteriales</taxon>
        <taxon>Oscillospiraceae</taxon>
        <taxon>Massiliimalia</taxon>
    </lineage>
</organism>
<dbReference type="AlphaFoldDB" id="A0A8J6P0V5"/>
<proteinExistence type="predicted"/>
<sequence length="58" mass="6626">MNDKLYLMIWLFALVGLMVSLLAACSVFWRVFYAVKDFIRGKRKTPESAAQKRSGKVA</sequence>
<keyword evidence="1" id="KW-0472">Membrane</keyword>
<gene>
    <name evidence="2" type="ORF">H8702_06595</name>
</gene>
<dbReference type="EMBL" id="JACRTL010000003">
    <property type="protein sequence ID" value="MBC8610791.1"/>
    <property type="molecule type" value="Genomic_DNA"/>
</dbReference>
<comment type="caution">
    <text evidence="2">The sequence shown here is derived from an EMBL/GenBank/DDBJ whole genome shotgun (WGS) entry which is preliminary data.</text>
</comment>
<keyword evidence="3" id="KW-1185">Reference proteome</keyword>
<dbReference type="PROSITE" id="PS51257">
    <property type="entry name" value="PROKAR_LIPOPROTEIN"/>
    <property type="match status" value="1"/>
</dbReference>
<dbReference type="Proteomes" id="UP000632659">
    <property type="component" value="Unassembled WGS sequence"/>
</dbReference>
<evidence type="ECO:0000256" key="1">
    <source>
        <dbReference type="SAM" id="Phobius"/>
    </source>
</evidence>
<protein>
    <submittedName>
        <fullName evidence="2">Uncharacterized protein</fullName>
    </submittedName>
</protein>
<evidence type="ECO:0000313" key="2">
    <source>
        <dbReference type="EMBL" id="MBC8610791.1"/>
    </source>
</evidence>
<name>A0A8J6P0V5_9FIRM</name>
<feature type="transmembrane region" description="Helical" evidence="1">
    <location>
        <begin position="6"/>
        <end position="33"/>
    </location>
</feature>
<evidence type="ECO:0000313" key="3">
    <source>
        <dbReference type="Proteomes" id="UP000632659"/>
    </source>
</evidence>